<dbReference type="PROSITE" id="PS50198">
    <property type="entry name" value="PPIC_PPIASE_2"/>
    <property type="match status" value="1"/>
</dbReference>
<gene>
    <name evidence="5" type="ORF">ACFSF0_06160</name>
</gene>
<protein>
    <submittedName>
        <fullName evidence="5">Peptidyl-prolyl cis-trans isomerase</fullName>
    </submittedName>
</protein>
<sequence length="340" mass="37019">MKKVLNAVFGHTRFVLAGVVLSVCAVHAVAETPPLATLANGETITEADFGAYLNRRVDLKPLVRNFWGAENALREMVMTRMLVLEGQRIKVPVRSSEKAERFDDIYAHAVYQQLAETCVKPSDEVAARRFYDKNPEAFTAPASARLARVMLPASEKVAGSSAMGWLMDQAQEVVKSAKSFEQVAQDAEKIYKMEVQGDLGWVNLTGDLAIMRALAGAKKGEIVGPVRDGDFAYLFLIGDVRPSYLMKWDDVKTSAANRQLSFCREKANKSLSEKLTKQYGAAINTDAIKALFKIPPSRTPASASPPANSPAKNSKFDGKGKSGSIASAVSNRLDQAGHHL</sequence>
<dbReference type="Gene3D" id="3.10.50.40">
    <property type="match status" value="1"/>
</dbReference>
<dbReference type="InterPro" id="IPR046357">
    <property type="entry name" value="PPIase_dom_sf"/>
</dbReference>
<organism evidence="5 6">
    <name type="scientific">Ottowia flava</name>
    <dbReference type="NCBI Taxonomy" id="2675430"/>
    <lineage>
        <taxon>Bacteria</taxon>
        <taxon>Pseudomonadati</taxon>
        <taxon>Pseudomonadota</taxon>
        <taxon>Betaproteobacteria</taxon>
        <taxon>Burkholderiales</taxon>
        <taxon>Comamonadaceae</taxon>
        <taxon>Ottowia</taxon>
    </lineage>
</organism>
<feature type="signal peptide" evidence="3">
    <location>
        <begin position="1"/>
        <end position="17"/>
    </location>
</feature>
<dbReference type="RefSeq" id="WP_147911940.1">
    <property type="nucleotide sequence ID" value="NZ_JBHUEJ010000015.1"/>
</dbReference>
<dbReference type="SUPFAM" id="SSF54534">
    <property type="entry name" value="FKBP-like"/>
    <property type="match status" value="1"/>
</dbReference>
<comment type="caution">
    <text evidence="5">The sequence shown here is derived from an EMBL/GenBank/DDBJ whole genome shotgun (WGS) entry which is preliminary data.</text>
</comment>
<evidence type="ECO:0000313" key="5">
    <source>
        <dbReference type="EMBL" id="MFD1710180.1"/>
    </source>
</evidence>
<feature type="compositionally biased region" description="Low complexity" evidence="2">
    <location>
        <begin position="300"/>
        <end position="313"/>
    </location>
</feature>
<feature type="region of interest" description="Disordered" evidence="2">
    <location>
        <begin position="298"/>
        <end position="340"/>
    </location>
</feature>
<proteinExistence type="predicted"/>
<dbReference type="Pfam" id="PF13145">
    <property type="entry name" value="Rotamase_2"/>
    <property type="match status" value="1"/>
</dbReference>
<dbReference type="EMBL" id="JBHUEJ010000015">
    <property type="protein sequence ID" value="MFD1710180.1"/>
    <property type="molecule type" value="Genomic_DNA"/>
</dbReference>
<dbReference type="Proteomes" id="UP001597304">
    <property type="component" value="Unassembled WGS sequence"/>
</dbReference>
<keyword evidence="1 5" id="KW-0413">Isomerase</keyword>
<evidence type="ECO:0000313" key="6">
    <source>
        <dbReference type="Proteomes" id="UP001597304"/>
    </source>
</evidence>
<feature type="compositionally biased region" description="Polar residues" evidence="2">
    <location>
        <begin position="324"/>
        <end position="333"/>
    </location>
</feature>
<name>A0ABW4KQ66_9BURK</name>
<feature type="chain" id="PRO_5045261429" evidence="3">
    <location>
        <begin position="18"/>
        <end position="340"/>
    </location>
</feature>
<keyword evidence="1" id="KW-0697">Rotamase</keyword>
<evidence type="ECO:0000256" key="2">
    <source>
        <dbReference type="SAM" id="MobiDB-lite"/>
    </source>
</evidence>
<evidence type="ECO:0000259" key="4">
    <source>
        <dbReference type="PROSITE" id="PS50198"/>
    </source>
</evidence>
<keyword evidence="3" id="KW-0732">Signal</keyword>
<dbReference type="Gene3D" id="1.10.4030.10">
    <property type="entry name" value="Porin chaperone SurA, peptide-binding domain"/>
    <property type="match status" value="1"/>
</dbReference>
<feature type="domain" description="PpiC" evidence="4">
    <location>
        <begin position="141"/>
        <end position="239"/>
    </location>
</feature>
<reference evidence="6" key="1">
    <citation type="journal article" date="2019" name="Int. J. Syst. Evol. Microbiol.">
        <title>The Global Catalogue of Microorganisms (GCM) 10K type strain sequencing project: providing services to taxonomists for standard genome sequencing and annotation.</title>
        <authorList>
            <consortium name="The Broad Institute Genomics Platform"/>
            <consortium name="The Broad Institute Genome Sequencing Center for Infectious Disease"/>
            <person name="Wu L."/>
            <person name="Ma J."/>
        </authorList>
    </citation>
    <scope>NUCLEOTIDE SEQUENCE [LARGE SCALE GENOMIC DNA]</scope>
    <source>
        <strain evidence="6">LMG 29247</strain>
    </source>
</reference>
<dbReference type="GO" id="GO:0016853">
    <property type="term" value="F:isomerase activity"/>
    <property type="evidence" value="ECO:0007669"/>
    <property type="project" value="UniProtKB-KW"/>
</dbReference>
<evidence type="ECO:0000256" key="3">
    <source>
        <dbReference type="SAM" id="SignalP"/>
    </source>
</evidence>
<dbReference type="InterPro" id="IPR000297">
    <property type="entry name" value="PPIase_PpiC"/>
</dbReference>
<evidence type="ECO:0000256" key="1">
    <source>
        <dbReference type="PROSITE-ProRule" id="PRU00278"/>
    </source>
</evidence>
<accession>A0ABW4KQ66</accession>
<keyword evidence="6" id="KW-1185">Reference proteome</keyword>